<keyword evidence="2" id="KW-1185">Reference proteome</keyword>
<dbReference type="AlphaFoldDB" id="A0A9X0HZ34"/>
<dbReference type="EMBL" id="LMWI01000002">
    <property type="protein sequence ID" value="KUJ43817.1"/>
    <property type="molecule type" value="Genomic_DNA"/>
</dbReference>
<gene>
    <name evidence="1" type="ORF">ADL17_11130</name>
</gene>
<protein>
    <submittedName>
        <fullName evidence="1">Uncharacterized protein</fullName>
    </submittedName>
</protein>
<evidence type="ECO:0000313" key="2">
    <source>
        <dbReference type="Proteomes" id="UP000053246"/>
    </source>
</evidence>
<proteinExistence type="predicted"/>
<accession>A0A9X0HZ34</accession>
<name>A0A9X0HZ34_9ACTN</name>
<sequence>MWPADPPLLTFVWRRLFAHDLHRLYPSVTGSAADMFDRFLGWPARPTHAYRVSTTTAVSVEGATS</sequence>
<organism evidence="1 2">
    <name type="scientific">Micromonospora maris</name>
    <dbReference type="NCBI Taxonomy" id="1003110"/>
    <lineage>
        <taxon>Bacteria</taxon>
        <taxon>Bacillati</taxon>
        <taxon>Actinomycetota</taxon>
        <taxon>Actinomycetes</taxon>
        <taxon>Micromonosporales</taxon>
        <taxon>Micromonosporaceae</taxon>
        <taxon>Micromonospora</taxon>
    </lineage>
</organism>
<evidence type="ECO:0000313" key="1">
    <source>
        <dbReference type="EMBL" id="KUJ43817.1"/>
    </source>
</evidence>
<dbReference type="Proteomes" id="UP000053246">
    <property type="component" value="Unassembled WGS sequence"/>
</dbReference>
<comment type="caution">
    <text evidence="1">The sequence shown here is derived from an EMBL/GenBank/DDBJ whole genome shotgun (WGS) entry which is preliminary data.</text>
</comment>
<reference evidence="1 2" key="1">
    <citation type="submission" date="2015-10" db="EMBL/GenBank/DDBJ databases">
        <authorList>
            <person name="Ju K.-S."/>
            <person name="Doroghazi J.R."/>
            <person name="Metcalf W.W."/>
        </authorList>
    </citation>
    <scope>NUCLEOTIDE SEQUENCE [LARGE SCALE GENOMIC DNA]</scope>
    <source>
        <strain evidence="1 2">NRRL B-24793</strain>
    </source>
</reference>